<dbReference type="PATRIC" id="fig|1115809.3.peg.2581"/>
<proteinExistence type="predicted"/>
<feature type="domain" description="NigD-like C-terminal" evidence="2">
    <location>
        <begin position="105"/>
        <end position="213"/>
    </location>
</feature>
<dbReference type="Gene3D" id="2.40.50.500">
    <property type="entry name" value="NigD-like N-terminal OB domain"/>
    <property type="match status" value="1"/>
</dbReference>
<dbReference type="InterPro" id="IPR035376">
    <property type="entry name" value="NigD_C"/>
</dbReference>
<evidence type="ECO:0000259" key="1">
    <source>
        <dbReference type="Pfam" id="PF12667"/>
    </source>
</evidence>
<dbReference type="EMBL" id="AWEY01000044">
    <property type="protein sequence ID" value="ERK38159.1"/>
    <property type="molecule type" value="Genomic_DNA"/>
</dbReference>
<dbReference type="AlphaFoldDB" id="U2P385"/>
<sequence length="217" mass="24338">MMSALVALAAAATLQSCNDDDDNRNLAYPNALVTLKTNASGTFFLQLDDSTTVIPTNMKASPYGKKEVRALANINMDAKEPKDHVKSGYVNWLDSILTKNMAPNLGDKNDATYGNDPVELVKDWTTLVEDGYLTLRFRTYFGYGKRHVLNLIPTGKPYEVELRHNAQGDDRRVVRDGLVAFRLIGLPDTQGKEVELTVKWKSFSGEKSAKFKYRTRR</sequence>
<keyword evidence="4" id="KW-1185">Reference proteome</keyword>
<feature type="domain" description="NigD-like N-terminal OB" evidence="1">
    <location>
        <begin position="32"/>
        <end position="96"/>
    </location>
</feature>
<dbReference type="Pfam" id="PF12667">
    <property type="entry name" value="NigD_N"/>
    <property type="match status" value="1"/>
</dbReference>
<gene>
    <name evidence="3" type="ORF">HMPREF9135_1093</name>
</gene>
<dbReference type="Pfam" id="PF17415">
    <property type="entry name" value="NigD_C"/>
    <property type="match status" value="1"/>
</dbReference>
<dbReference type="InterPro" id="IPR038143">
    <property type="entry name" value="NigD-like_C_dom_sf"/>
</dbReference>
<comment type="caution">
    <text evidence="3">The sequence shown here is derived from an EMBL/GenBank/DDBJ whole genome shotgun (WGS) entry which is preliminary data.</text>
</comment>
<accession>U2P385</accession>
<reference evidence="3 4" key="1">
    <citation type="submission" date="2013-08" db="EMBL/GenBank/DDBJ databases">
        <authorList>
            <person name="Durkin A.S."/>
            <person name="Haft D.R."/>
            <person name="McCorrison J."/>
            <person name="Torralba M."/>
            <person name="Gillis M."/>
            <person name="Haft D.H."/>
            <person name="Methe B."/>
            <person name="Sutton G."/>
            <person name="Nelson K.E."/>
        </authorList>
    </citation>
    <scope>NUCLEOTIDE SEQUENCE [LARGE SCALE GENOMIC DNA]</scope>
    <source>
        <strain evidence="3 4">F0067</strain>
    </source>
</reference>
<organism evidence="3 4">
    <name type="scientific">Segatella baroniae F0067</name>
    <dbReference type="NCBI Taxonomy" id="1115809"/>
    <lineage>
        <taxon>Bacteria</taxon>
        <taxon>Pseudomonadati</taxon>
        <taxon>Bacteroidota</taxon>
        <taxon>Bacteroidia</taxon>
        <taxon>Bacteroidales</taxon>
        <taxon>Prevotellaceae</taxon>
        <taxon>Segatella</taxon>
    </lineage>
</organism>
<dbReference type="InterPro" id="IPR038179">
    <property type="entry name" value="NigD-like_N_sf"/>
</dbReference>
<evidence type="ECO:0000313" key="3">
    <source>
        <dbReference type="EMBL" id="ERK38159.1"/>
    </source>
</evidence>
<evidence type="ECO:0000313" key="4">
    <source>
        <dbReference type="Proteomes" id="UP000016648"/>
    </source>
</evidence>
<protein>
    <submittedName>
        <fullName evidence="3">NigD-like protein</fullName>
    </submittedName>
</protein>
<dbReference type="Gene3D" id="2.60.40.2370">
    <property type="entry name" value="NigD-like, C-terminal beta sandwich domain"/>
    <property type="match status" value="1"/>
</dbReference>
<name>U2P385_9BACT</name>
<dbReference type="InterPro" id="IPR024299">
    <property type="entry name" value="NigD-like_OB_dom"/>
</dbReference>
<dbReference type="Proteomes" id="UP000016648">
    <property type="component" value="Unassembled WGS sequence"/>
</dbReference>
<evidence type="ECO:0000259" key="2">
    <source>
        <dbReference type="Pfam" id="PF17415"/>
    </source>
</evidence>